<keyword evidence="1" id="KW-0732">Signal</keyword>
<feature type="signal peptide" evidence="1">
    <location>
        <begin position="1"/>
        <end position="19"/>
    </location>
</feature>
<dbReference type="Proteomes" id="UP000295197">
    <property type="component" value="Unassembled WGS sequence"/>
</dbReference>
<keyword evidence="3" id="KW-1185">Reference proteome</keyword>
<accession>A0A4R3VN97</accession>
<gene>
    <name evidence="2" type="ORF">EDC17_104412</name>
</gene>
<organism evidence="2 3">
    <name type="scientific">Sphingobacterium alimentarium</name>
    <dbReference type="NCBI Taxonomy" id="797292"/>
    <lineage>
        <taxon>Bacteria</taxon>
        <taxon>Pseudomonadati</taxon>
        <taxon>Bacteroidota</taxon>
        <taxon>Sphingobacteriia</taxon>
        <taxon>Sphingobacteriales</taxon>
        <taxon>Sphingobacteriaceae</taxon>
        <taxon>Sphingobacterium</taxon>
    </lineage>
</organism>
<dbReference type="RefSeq" id="WP_132778594.1">
    <property type="nucleotide sequence ID" value="NZ_SMBZ01000044.1"/>
</dbReference>
<evidence type="ECO:0000256" key="1">
    <source>
        <dbReference type="SAM" id="SignalP"/>
    </source>
</evidence>
<dbReference type="AlphaFoldDB" id="A0A4R3VN97"/>
<sequence length="214" mass="24714">MKALLATVVFSLNTVLLIAQEMHAEADSSNFKRFEAEVSWFTPIGALKNYMNPTPLFGMWYRSQFSENSIINYGLQLSFPKEHAFEYANADFNSTTKSLAGNLGLRLDKALFKNNAGTRSLNWSTHFGYSFYFYDDVKLREEYAGWSPKRKEEEGEPVFIRPFSTFHIGQSIKLNINNVGLFAQYNYSPYHIFTKVIDRNFGSQHFNIGISYRQ</sequence>
<feature type="chain" id="PRO_5020821897" description="Outer membrane protein with beta-barrel domain" evidence="1">
    <location>
        <begin position="20"/>
        <end position="214"/>
    </location>
</feature>
<comment type="caution">
    <text evidence="2">The sequence shown here is derived from an EMBL/GenBank/DDBJ whole genome shotgun (WGS) entry which is preliminary data.</text>
</comment>
<evidence type="ECO:0000313" key="3">
    <source>
        <dbReference type="Proteomes" id="UP000295197"/>
    </source>
</evidence>
<dbReference type="OrthoDB" id="1340936at2"/>
<protein>
    <recommendedName>
        <fullName evidence="4">Outer membrane protein with beta-barrel domain</fullName>
    </recommendedName>
</protein>
<reference evidence="2 3" key="1">
    <citation type="submission" date="2019-03" db="EMBL/GenBank/DDBJ databases">
        <title>Genomic Encyclopedia of Type Strains, Phase IV (KMG-IV): sequencing the most valuable type-strain genomes for metagenomic binning, comparative biology and taxonomic classification.</title>
        <authorList>
            <person name="Goeker M."/>
        </authorList>
    </citation>
    <scope>NUCLEOTIDE SEQUENCE [LARGE SCALE GENOMIC DNA]</scope>
    <source>
        <strain evidence="2 3">DSM 22362</strain>
    </source>
</reference>
<evidence type="ECO:0000313" key="2">
    <source>
        <dbReference type="EMBL" id="TCV08474.1"/>
    </source>
</evidence>
<name>A0A4R3VN97_9SPHI</name>
<dbReference type="EMBL" id="SMBZ01000044">
    <property type="protein sequence ID" value="TCV08474.1"/>
    <property type="molecule type" value="Genomic_DNA"/>
</dbReference>
<proteinExistence type="predicted"/>
<evidence type="ECO:0008006" key="4">
    <source>
        <dbReference type="Google" id="ProtNLM"/>
    </source>
</evidence>